<evidence type="ECO:0000313" key="1">
    <source>
        <dbReference type="EMBL" id="PNH00298.1"/>
    </source>
</evidence>
<name>A0A2J7ZJ57_9CHLO</name>
<dbReference type="PANTHER" id="PTHR13109:SF7">
    <property type="entry name" value="NEUROCHONDRIN"/>
    <property type="match status" value="1"/>
</dbReference>
<accession>A0A2J7ZJ57</accession>
<reference evidence="1 2" key="1">
    <citation type="journal article" date="2017" name="Mol. Biol. Evol.">
        <title>The 4-celled Tetrabaena socialis nuclear genome reveals the essential components for genetic control of cell number at the origin of multicellularity in the volvocine lineage.</title>
        <authorList>
            <person name="Featherston J."/>
            <person name="Arakaki Y."/>
            <person name="Hanschen E.R."/>
            <person name="Ferris P.J."/>
            <person name="Michod R.E."/>
            <person name="Olson B.J.S.C."/>
            <person name="Nozaki H."/>
            <person name="Durand P.M."/>
        </authorList>
    </citation>
    <scope>NUCLEOTIDE SEQUENCE [LARGE SCALE GENOMIC DNA]</scope>
    <source>
        <strain evidence="1 2">NIES-571</strain>
    </source>
</reference>
<keyword evidence="2" id="KW-1185">Reference proteome</keyword>
<evidence type="ECO:0000313" key="2">
    <source>
        <dbReference type="Proteomes" id="UP000236333"/>
    </source>
</evidence>
<gene>
    <name evidence="1" type="ORF">TSOC_013889</name>
</gene>
<dbReference type="Proteomes" id="UP000236333">
    <property type="component" value="Unassembled WGS sequence"/>
</dbReference>
<dbReference type="Pfam" id="PF05536">
    <property type="entry name" value="Neurochondrin"/>
    <property type="match status" value="1"/>
</dbReference>
<organism evidence="1 2">
    <name type="scientific">Tetrabaena socialis</name>
    <dbReference type="NCBI Taxonomy" id="47790"/>
    <lineage>
        <taxon>Eukaryota</taxon>
        <taxon>Viridiplantae</taxon>
        <taxon>Chlorophyta</taxon>
        <taxon>core chlorophytes</taxon>
        <taxon>Chlorophyceae</taxon>
        <taxon>CS clade</taxon>
        <taxon>Chlamydomonadales</taxon>
        <taxon>Tetrabaenaceae</taxon>
        <taxon>Tetrabaena</taxon>
    </lineage>
</organism>
<sequence>MPEQEQTGAPAAKEWDEDFLQCLELLRGPGDERRFVGLLLVTRLLPHGSDEAVRAVMEALGPHFLRRLLLPLSTPPEQVGRVRLQAQSQWTNEEIYVPNSKLMTLDLTNWTRTATKFELH</sequence>
<protein>
    <submittedName>
        <fullName evidence="1">Uncharacterized protein</fullName>
    </submittedName>
</protein>
<proteinExistence type="predicted"/>
<dbReference type="AlphaFoldDB" id="A0A2J7ZJ57"/>
<dbReference type="InterPro" id="IPR008709">
    <property type="entry name" value="Neurochondrin"/>
</dbReference>
<feature type="non-terminal residue" evidence="1">
    <location>
        <position position="120"/>
    </location>
</feature>
<dbReference type="OrthoDB" id="8962942at2759"/>
<dbReference type="PANTHER" id="PTHR13109">
    <property type="entry name" value="NEUROCHONDRIN"/>
    <property type="match status" value="1"/>
</dbReference>
<comment type="caution">
    <text evidence="1">The sequence shown here is derived from an EMBL/GenBank/DDBJ whole genome shotgun (WGS) entry which is preliminary data.</text>
</comment>
<dbReference type="EMBL" id="PGGS01001525">
    <property type="protein sequence ID" value="PNH00298.1"/>
    <property type="molecule type" value="Genomic_DNA"/>
</dbReference>